<dbReference type="InterPro" id="IPR013131">
    <property type="entry name" value="Mannitol_DH_N"/>
</dbReference>
<dbReference type="STRING" id="216938.SHELI_v1c05420"/>
<feature type="domain" description="Mannitol dehydrogenase C-terminal" evidence="8">
    <location>
        <begin position="201"/>
        <end position="358"/>
    </location>
</feature>
<evidence type="ECO:0000313" key="9">
    <source>
        <dbReference type="EMBL" id="AOG60493.1"/>
    </source>
</evidence>
<dbReference type="AlphaFoldDB" id="A0A1B3SKP7"/>
<dbReference type="EC" id="1.1.1.17" evidence="2"/>
<feature type="domain" description="Mannitol dehydrogenase N-terminal" evidence="7">
    <location>
        <begin position="1"/>
        <end position="183"/>
    </location>
</feature>
<dbReference type="SUPFAM" id="SSF48179">
    <property type="entry name" value="6-phosphogluconate dehydrogenase C-terminal domain-like"/>
    <property type="match status" value="1"/>
</dbReference>
<evidence type="ECO:0000256" key="6">
    <source>
        <dbReference type="ARBA" id="ARBA00048615"/>
    </source>
</evidence>
<protein>
    <recommendedName>
        <fullName evidence="3">Mannitol-1-phosphate 5-dehydrogenase</fullName>
        <ecNumber evidence="2">1.1.1.17</ecNumber>
    </recommendedName>
</protein>
<dbReference type="InterPro" id="IPR036291">
    <property type="entry name" value="NAD(P)-bd_dom_sf"/>
</dbReference>
<dbReference type="PRINTS" id="PR00084">
    <property type="entry name" value="MTLDHDRGNASE"/>
</dbReference>
<dbReference type="Proteomes" id="UP000094378">
    <property type="component" value="Chromosome"/>
</dbReference>
<dbReference type="Gene3D" id="3.40.50.720">
    <property type="entry name" value="NAD(P)-binding Rossmann-like Domain"/>
    <property type="match status" value="1"/>
</dbReference>
<evidence type="ECO:0000256" key="3">
    <source>
        <dbReference type="ARBA" id="ARBA00016219"/>
    </source>
</evidence>
<dbReference type="GO" id="GO:0008926">
    <property type="term" value="F:mannitol-1-phosphate 5-dehydrogenase activity"/>
    <property type="evidence" value="ECO:0007669"/>
    <property type="project" value="UniProtKB-EC"/>
</dbReference>
<keyword evidence="4" id="KW-0560">Oxidoreductase</keyword>
<evidence type="ECO:0000259" key="8">
    <source>
        <dbReference type="Pfam" id="PF08125"/>
    </source>
</evidence>
<sequence>MKVLHFGAGNIGRGFIAPILFNSKQIKELYFTDNNIDLISKLKETKEYNVIELDEKEKIVKVSGYNAVHSNDIDKELKLEEFDVLTTSIGSVNLKYIKDQVIKFIKAKESIKKPLIIMCCENGEKISSLFEKEVIESYKFDKKLIKFVDVMVDRIVPNEVSSDLSIKVEPYSSWVADERNWPSELEKITTIKYTENIDAEICKKVWMLNGGHASIAWKEWQLSKFKNKFINETLNNEIDNRLIIFLKRYLTEISNVVEFQFNYNREALDDFIDSVVSRFTNVHIKDEFDRVARNTLKKLQLDERILKPFQIAITNNIGCGYIKETIINALSYNNLDDPDCKLLEDLRRSHQDYKEFIASVIKDIDSETLNQIIN</sequence>
<comment type="similarity">
    <text evidence="1">Belongs to the mannitol dehydrogenase family.</text>
</comment>
<dbReference type="InterPro" id="IPR013328">
    <property type="entry name" value="6PGD_dom2"/>
</dbReference>
<name>A0A1B3SKP7_9MOLU</name>
<organism evidence="9 10">
    <name type="scientific">Spiroplasma helicoides</name>
    <dbReference type="NCBI Taxonomy" id="216938"/>
    <lineage>
        <taxon>Bacteria</taxon>
        <taxon>Bacillati</taxon>
        <taxon>Mycoplasmatota</taxon>
        <taxon>Mollicutes</taxon>
        <taxon>Entomoplasmatales</taxon>
        <taxon>Spiroplasmataceae</taxon>
        <taxon>Spiroplasma</taxon>
    </lineage>
</organism>
<dbReference type="Gene3D" id="1.10.1040.10">
    <property type="entry name" value="N-(1-d-carboxylethyl)-l-norvaline Dehydrogenase, domain 2"/>
    <property type="match status" value="1"/>
</dbReference>
<dbReference type="GO" id="GO:0005829">
    <property type="term" value="C:cytosol"/>
    <property type="evidence" value="ECO:0007669"/>
    <property type="project" value="TreeGrafter"/>
</dbReference>
<evidence type="ECO:0000256" key="1">
    <source>
        <dbReference type="ARBA" id="ARBA00006541"/>
    </source>
</evidence>
<dbReference type="PANTHER" id="PTHR30524:SF0">
    <property type="entry name" value="ALTRONATE OXIDOREDUCTASE-RELATED"/>
    <property type="match status" value="1"/>
</dbReference>
<dbReference type="InterPro" id="IPR008927">
    <property type="entry name" value="6-PGluconate_DH-like_C_sf"/>
</dbReference>
<evidence type="ECO:0000256" key="2">
    <source>
        <dbReference type="ARBA" id="ARBA00012939"/>
    </source>
</evidence>
<evidence type="ECO:0000313" key="10">
    <source>
        <dbReference type="Proteomes" id="UP000094378"/>
    </source>
</evidence>
<proteinExistence type="inferred from homology"/>
<dbReference type="KEGG" id="shj:SHELI_v1c05420"/>
<dbReference type="InterPro" id="IPR000669">
    <property type="entry name" value="Mannitol_DH"/>
</dbReference>
<dbReference type="Pfam" id="PF08125">
    <property type="entry name" value="Mannitol_dh_C"/>
    <property type="match status" value="1"/>
</dbReference>
<dbReference type="PATRIC" id="fig|216938.3.peg.554"/>
<dbReference type="InterPro" id="IPR023027">
    <property type="entry name" value="Mannitol_DH_CS"/>
</dbReference>
<dbReference type="EMBL" id="CP017015">
    <property type="protein sequence ID" value="AOG60493.1"/>
    <property type="molecule type" value="Genomic_DNA"/>
</dbReference>
<dbReference type="RefSeq" id="WP_069116478.1">
    <property type="nucleotide sequence ID" value="NZ_CP017015.1"/>
</dbReference>
<dbReference type="Pfam" id="PF01232">
    <property type="entry name" value="Mannitol_dh"/>
    <property type="match status" value="1"/>
</dbReference>
<keyword evidence="10" id="KW-1185">Reference proteome</keyword>
<keyword evidence="5" id="KW-0520">NAD</keyword>
<gene>
    <name evidence="9" type="primary">mtlD</name>
    <name evidence="9" type="ORF">SHELI_v1c05420</name>
</gene>
<dbReference type="SUPFAM" id="SSF51735">
    <property type="entry name" value="NAD(P)-binding Rossmann-fold domains"/>
    <property type="match status" value="1"/>
</dbReference>
<reference evidence="9 10" key="1">
    <citation type="submission" date="2016-08" db="EMBL/GenBank/DDBJ databases">
        <title>Complete genome sequence of Spiroplasma helicoides TABS-2 (DSM 22551).</title>
        <authorList>
            <person name="Shen W.-Y."/>
            <person name="Lo W.-S."/>
            <person name="Lai Y.-C."/>
            <person name="Kuo C.-H."/>
        </authorList>
    </citation>
    <scope>NUCLEOTIDE SEQUENCE [LARGE SCALE GENOMIC DNA]</scope>
    <source>
        <strain evidence="9 10">TABS-2</strain>
    </source>
</reference>
<evidence type="ECO:0000256" key="4">
    <source>
        <dbReference type="ARBA" id="ARBA00023002"/>
    </source>
</evidence>
<dbReference type="OrthoDB" id="271711at2"/>
<dbReference type="PANTHER" id="PTHR30524">
    <property type="entry name" value="MANNITOL-1-PHOSPHATE 5-DEHYDROGENASE"/>
    <property type="match status" value="1"/>
</dbReference>
<accession>A0A1B3SKP7</accession>
<dbReference type="PROSITE" id="PS00974">
    <property type="entry name" value="MANNITOL_DHGENASE"/>
    <property type="match status" value="1"/>
</dbReference>
<comment type="catalytic activity">
    <reaction evidence="6">
        <text>D-mannitol 1-phosphate + NAD(+) = beta-D-fructose 6-phosphate + NADH + H(+)</text>
        <dbReference type="Rhea" id="RHEA:19661"/>
        <dbReference type="ChEBI" id="CHEBI:15378"/>
        <dbReference type="ChEBI" id="CHEBI:57540"/>
        <dbReference type="ChEBI" id="CHEBI:57634"/>
        <dbReference type="ChEBI" id="CHEBI:57945"/>
        <dbReference type="ChEBI" id="CHEBI:61381"/>
        <dbReference type="EC" id="1.1.1.17"/>
    </reaction>
</comment>
<evidence type="ECO:0000259" key="7">
    <source>
        <dbReference type="Pfam" id="PF01232"/>
    </source>
</evidence>
<dbReference type="GO" id="GO:0019592">
    <property type="term" value="P:mannitol catabolic process"/>
    <property type="evidence" value="ECO:0007669"/>
    <property type="project" value="TreeGrafter"/>
</dbReference>
<evidence type="ECO:0000256" key="5">
    <source>
        <dbReference type="ARBA" id="ARBA00023027"/>
    </source>
</evidence>
<dbReference type="InterPro" id="IPR013118">
    <property type="entry name" value="Mannitol_DH_C"/>
</dbReference>